<dbReference type="EMBL" id="BTRK01000002">
    <property type="protein sequence ID" value="GMR34545.1"/>
    <property type="molecule type" value="Genomic_DNA"/>
</dbReference>
<gene>
    <name evidence="1" type="ORF">PMAYCL1PPCAC_04740</name>
</gene>
<feature type="non-terminal residue" evidence="1">
    <location>
        <position position="91"/>
    </location>
</feature>
<accession>A0AAN4ZCP8</accession>
<dbReference type="Proteomes" id="UP001328107">
    <property type="component" value="Unassembled WGS sequence"/>
</dbReference>
<organism evidence="1 2">
    <name type="scientific">Pristionchus mayeri</name>
    <dbReference type="NCBI Taxonomy" id="1317129"/>
    <lineage>
        <taxon>Eukaryota</taxon>
        <taxon>Metazoa</taxon>
        <taxon>Ecdysozoa</taxon>
        <taxon>Nematoda</taxon>
        <taxon>Chromadorea</taxon>
        <taxon>Rhabditida</taxon>
        <taxon>Rhabditina</taxon>
        <taxon>Diplogasteromorpha</taxon>
        <taxon>Diplogasteroidea</taxon>
        <taxon>Neodiplogasteridae</taxon>
        <taxon>Pristionchus</taxon>
    </lineage>
</organism>
<dbReference type="AlphaFoldDB" id="A0AAN4ZCP8"/>
<proteinExistence type="predicted"/>
<evidence type="ECO:0000313" key="2">
    <source>
        <dbReference type="Proteomes" id="UP001328107"/>
    </source>
</evidence>
<evidence type="ECO:0000313" key="1">
    <source>
        <dbReference type="EMBL" id="GMR34545.1"/>
    </source>
</evidence>
<name>A0AAN4ZCP8_9BILA</name>
<protein>
    <submittedName>
        <fullName evidence="1">Uncharacterized protein</fullName>
    </submittedName>
</protein>
<keyword evidence="2" id="KW-1185">Reference proteome</keyword>
<comment type="caution">
    <text evidence="1">The sequence shown here is derived from an EMBL/GenBank/DDBJ whole genome shotgun (WGS) entry which is preliminary data.</text>
</comment>
<sequence length="91" mass="10404">MCVEMETCLTYIFPENECFLLGKTYTDFTSCILPYYEWVKKTEDGDCPDTIQPNIDEGYVPNPVLVLATPVPTDKFEFNSRYACPGESIIE</sequence>
<reference evidence="2" key="1">
    <citation type="submission" date="2022-10" db="EMBL/GenBank/DDBJ databases">
        <title>Genome assembly of Pristionchus species.</title>
        <authorList>
            <person name="Yoshida K."/>
            <person name="Sommer R.J."/>
        </authorList>
    </citation>
    <scope>NUCLEOTIDE SEQUENCE [LARGE SCALE GENOMIC DNA]</scope>
    <source>
        <strain evidence="2">RS5460</strain>
    </source>
</reference>